<feature type="compositionally biased region" description="Basic and acidic residues" evidence="2">
    <location>
        <begin position="66"/>
        <end position="76"/>
    </location>
</feature>
<keyword evidence="4" id="KW-1185">Reference proteome</keyword>
<reference evidence="3" key="1">
    <citation type="submission" date="2023-01" db="EMBL/GenBank/DDBJ databases">
        <title>The chitinases involved in constricting ring structure development in the nematode-trapping fungus Drechslerella dactyloides.</title>
        <authorList>
            <person name="Wang R."/>
            <person name="Zhang L."/>
            <person name="Tang P."/>
            <person name="Li S."/>
            <person name="Liang L."/>
        </authorList>
    </citation>
    <scope>NUCLEOTIDE SEQUENCE</scope>
    <source>
        <strain evidence="3">YMF1.00031</strain>
    </source>
</reference>
<evidence type="ECO:0000256" key="2">
    <source>
        <dbReference type="SAM" id="MobiDB-lite"/>
    </source>
</evidence>
<evidence type="ECO:0000313" key="4">
    <source>
        <dbReference type="Proteomes" id="UP001221413"/>
    </source>
</evidence>
<keyword evidence="1" id="KW-0175">Coiled coil</keyword>
<organism evidence="3 4">
    <name type="scientific">Drechslerella dactyloides</name>
    <name type="common">Nematode-trapping fungus</name>
    <name type="synonym">Arthrobotrys dactyloides</name>
    <dbReference type="NCBI Taxonomy" id="74499"/>
    <lineage>
        <taxon>Eukaryota</taxon>
        <taxon>Fungi</taxon>
        <taxon>Dikarya</taxon>
        <taxon>Ascomycota</taxon>
        <taxon>Pezizomycotina</taxon>
        <taxon>Orbiliomycetes</taxon>
        <taxon>Orbiliales</taxon>
        <taxon>Orbiliaceae</taxon>
        <taxon>Drechslerella</taxon>
    </lineage>
</organism>
<accession>A0AAD6J3T8</accession>
<feature type="compositionally biased region" description="Basic and acidic residues" evidence="2">
    <location>
        <begin position="367"/>
        <end position="387"/>
    </location>
</feature>
<evidence type="ECO:0000256" key="1">
    <source>
        <dbReference type="SAM" id="Coils"/>
    </source>
</evidence>
<comment type="caution">
    <text evidence="3">The sequence shown here is derived from an EMBL/GenBank/DDBJ whole genome shotgun (WGS) entry which is preliminary data.</text>
</comment>
<feature type="compositionally biased region" description="Basic residues" evidence="2">
    <location>
        <begin position="388"/>
        <end position="402"/>
    </location>
</feature>
<dbReference type="EMBL" id="JAQGDS010000001">
    <property type="protein sequence ID" value="KAJ6263913.1"/>
    <property type="molecule type" value="Genomic_DNA"/>
</dbReference>
<name>A0AAD6J3T8_DREDA</name>
<dbReference type="AlphaFoldDB" id="A0AAD6J3T8"/>
<dbReference type="Proteomes" id="UP001221413">
    <property type="component" value="Unassembled WGS sequence"/>
</dbReference>
<feature type="region of interest" description="Disordered" evidence="2">
    <location>
        <begin position="347"/>
        <end position="402"/>
    </location>
</feature>
<proteinExistence type="predicted"/>
<evidence type="ECO:0000313" key="3">
    <source>
        <dbReference type="EMBL" id="KAJ6263913.1"/>
    </source>
</evidence>
<gene>
    <name evidence="3" type="ORF">Dda_0050</name>
</gene>
<feature type="compositionally biased region" description="Basic and acidic residues" evidence="2">
    <location>
        <begin position="85"/>
        <end position="94"/>
    </location>
</feature>
<feature type="compositionally biased region" description="Basic and acidic residues" evidence="2">
    <location>
        <begin position="118"/>
        <end position="135"/>
    </location>
</feature>
<protein>
    <submittedName>
        <fullName evidence="3">Uncharacterized protein</fullName>
    </submittedName>
</protein>
<sequence>MPRAKKIVEKESVMQTPLTPELVAQFFDTFQRKRKTKAQITDESKAAMLAQCARIAELEDMIQQRDEEMQKLRGQFEEAASSEQQMRKKEEQTPTEKNTSSGLQKAKGKKRKNSSADAGKEEQNMPKRKKQMVEKQEDTLELMAGYKGEYETIIPELYDLLKTYKGTGKHFSNLLLEKKRDIAEYIQAFWVPKEEPRTTLKKAKEVEASLRLEHLKAQLEEGEQVYEELFDKCKRHESKRDKEGMSFELFVEGLKLKGELKGATTEFLGRLTVQMLESKDRRWDYWNHDYWTDKEDLAAIQELMETPAGCSTAPASETGIKSREEYLAEYRDPRVEAWVDAQQAVNQQASEEQKREELFKLQTTTRRQLEEQVEAKIKRKAAREAAKQRPKARNRKRRRAGK</sequence>
<feature type="region of interest" description="Disordered" evidence="2">
    <location>
        <begin position="66"/>
        <end position="135"/>
    </location>
</feature>
<feature type="coiled-coil region" evidence="1">
    <location>
        <begin position="212"/>
        <end position="239"/>
    </location>
</feature>